<dbReference type="Proteomes" id="UP000326570">
    <property type="component" value="Unassembled WGS sequence"/>
</dbReference>
<organism evidence="1 2">
    <name type="scientific">Adhaeribacter soli</name>
    <dbReference type="NCBI Taxonomy" id="2607655"/>
    <lineage>
        <taxon>Bacteria</taxon>
        <taxon>Pseudomonadati</taxon>
        <taxon>Bacteroidota</taxon>
        <taxon>Cytophagia</taxon>
        <taxon>Cytophagales</taxon>
        <taxon>Hymenobacteraceae</taxon>
        <taxon>Adhaeribacter</taxon>
    </lineage>
</organism>
<sequence length="150" mass="17349">MEAASLYQRFRENLETIVMLLDKGTDIRTTPLKTSIPLEVNLLCEVLGQKGVFLNIKAEGISAINDLQQAYRQQETAVLDAMAQILEDKRAWMKTPEGKILLKELLIRRLEYFNETARSMMVMTNQTTLKSPIQHIHPHHRDENIHPRLK</sequence>
<dbReference type="EMBL" id="VTWT01000005">
    <property type="protein sequence ID" value="KAA9333696.1"/>
    <property type="molecule type" value="Genomic_DNA"/>
</dbReference>
<proteinExistence type="predicted"/>
<dbReference type="AlphaFoldDB" id="A0A5N1IX21"/>
<name>A0A5N1IX21_9BACT</name>
<accession>A0A5N1IX21</accession>
<keyword evidence="2" id="KW-1185">Reference proteome</keyword>
<reference evidence="1 2" key="1">
    <citation type="submission" date="2019-09" db="EMBL/GenBank/DDBJ databases">
        <title>Genome sequence of Adhaeribacter sp. M2.</title>
        <authorList>
            <person name="Srinivasan S."/>
        </authorList>
    </citation>
    <scope>NUCLEOTIDE SEQUENCE [LARGE SCALE GENOMIC DNA]</scope>
    <source>
        <strain evidence="1 2">M2</strain>
    </source>
</reference>
<comment type="caution">
    <text evidence="1">The sequence shown here is derived from an EMBL/GenBank/DDBJ whole genome shotgun (WGS) entry which is preliminary data.</text>
</comment>
<evidence type="ECO:0000313" key="1">
    <source>
        <dbReference type="EMBL" id="KAA9333696.1"/>
    </source>
</evidence>
<protein>
    <submittedName>
        <fullName evidence="1">Uncharacterized protein</fullName>
    </submittedName>
</protein>
<evidence type="ECO:0000313" key="2">
    <source>
        <dbReference type="Proteomes" id="UP000326570"/>
    </source>
</evidence>
<gene>
    <name evidence="1" type="ORF">F0P94_10635</name>
</gene>
<dbReference type="RefSeq" id="WP_150903862.1">
    <property type="nucleotide sequence ID" value="NZ_VTWT01000005.1"/>
</dbReference>